<protein>
    <submittedName>
        <fullName evidence="7">D-cysteine desulfhydrase</fullName>
    </submittedName>
</protein>
<evidence type="ECO:0000256" key="3">
    <source>
        <dbReference type="ARBA" id="ARBA00022898"/>
    </source>
</evidence>
<evidence type="ECO:0000256" key="4">
    <source>
        <dbReference type="PIRSR" id="PIRSR006278-1"/>
    </source>
</evidence>
<dbReference type="InterPro" id="IPR001926">
    <property type="entry name" value="TrpB-like_PALP"/>
</dbReference>
<dbReference type="PANTHER" id="PTHR43780:SF2">
    <property type="entry name" value="1-AMINOCYCLOPROPANE-1-CARBOXYLATE DEAMINASE-RELATED"/>
    <property type="match status" value="1"/>
</dbReference>
<dbReference type="EMBL" id="BMZS01000005">
    <property type="protein sequence ID" value="GHD50875.1"/>
    <property type="molecule type" value="Genomic_DNA"/>
</dbReference>
<dbReference type="InterPro" id="IPR027278">
    <property type="entry name" value="ACCD_DCysDesulf"/>
</dbReference>
<dbReference type="PIRSF" id="PIRSF006278">
    <property type="entry name" value="ACCD_DCysDesulf"/>
    <property type="match status" value="1"/>
</dbReference>
<proteinExistence type="inferred from homology"/>
<dbReference type="GO" id="GO:0019148">
    <property type="term" value="F:D-cysteine desulfhydrase activity"/>
    <property type="evidence" value="ECO:0007669"/>
    <property type="project" value="TreeGrafter"/>
</dbReference>
<dbReference type="SUPFAM" id="SSF53686">
    <property type="entry name" value="Tryptophan synthase beta subunit-like PLP-dependent enzymes"/>
    <property type="match status" value="1"/>
</dbReference>
<keyword evidence="8" id="KW-1185">Reference proteome</keyword>
<reference evidence="7" key="2">
    <citation type="submission" date="2020-09" db="EMBL/GenBank/DDBJ databases">
        <authorList>
            <person name="Sun Q."/>
            <person name="Kim S."/>
        </authorList>
    </citation>
    <scope>NUCLEOTIDE SEQUENCE</scope>
    <source>
        <strain evidence="7">KCTC 42651</strain>
    </source>
</reference>
<dbReference type="InterPro" id="IPR036052">
    <property type="entry name" value="TrpB-like_PALP_sf"/>
</dbReference>
<evidence type="ECO:0000313" key="7">
    <source>
        <dbReference type="EMBL" id="GHD50875.1"/>
    </source>
</evidence>
<dbReference type="PANTHER" id="PTHR43780">
    <property type="entry name" value="1-AMINOCYCLOPROPANE-1-CARBOXYLATE DEAMINASE-RELATED"/>
    <property type="match status" value="1"/>
</dbReference>
<dbReference type="RefSeq" id="WP_189989890.1">
    <property type="nucleotide sequence ID" value="NZ_BMZS01000005.1"/>
</dbReference>
<dbReference type="Proteomes" id="UP000630353">
    <property type="component" value="Unassembled WGS sequence"/>
</dbReference>
<feature type="modified residue" description="N6-(pyridoxal phosphate)lysine" evidence="5">
    <location>
        <position position="48"/>
    </location>
</feature>
<dbReference type="AlphaFoldDB" id="A0A919CQ59"/>
<comment type="similarity">
    <text evidence="2">Belongs to the ACC deaminase/D-cysteine desulfhydrase family.</text>
</comment>
<evidence type="ECO:0000256" key="2">
    <source>
        <dbReference type="ARBA" id="ARBA00008639"/>
    </source>
</evidence>
<dbReference type="Pfam" id="PF00291">
    <property type="entry name" value="PALP"/>
    <property type="match status" value="1"/>
</dbReference>
<organism evidence="7 8">
    <name type="scientific">Thalassobaculum fulvum</name>
    <dbReference type="NCBI Taxonomy" id="1633335"/>
    <lineage>
        <taxon>Bacteria</taxon>
        <taxon>Pseudomonadati</taxon>
        <taxon>Pseudomonadota</taxon>
        <taxon>Alphaproteobacteria</taxon>
        <taxon>Rhodospirillales</taxon>
        <taxon>Thalassobaculaceae</taxon>
        <taxon>Thalassobaculum</taxon>
    </lineage>
</organism>
<sequence length="331" mass="34922">MLENLPRIDLLDGPTPFQRLRRLEAETGHGALWAKRDDVAALGLGGNKLRSLEYWVAEAGQRGCDMLVVAGAPESNQCRLTAAAAARLGLECLILHGGNPPESAVGNLMLNRLLGAEIRFLGPVDEDERGRRARTAVEELTAAGRRPYLVGDPVVGALGYARAAGELARQARSAGVALRHVVLPGSMGPTEAGFLYGCALLDLDLTVHLVSVEYQADELQARIAGIVAGLERRAGLPAGDWQRRMTIHMDQLGPGYGRPTPESVAAVATCARLEGFFLEHTYTAKTFAGLLALLDSGAIPAGEPACFLHTGGVPALFGQVADQPGLVAAAR</sequence>
<evidence type="ECO:0000259" key="6">
    <source>
        <dbReference type="Pfam" id="PF00291"/>
    </source>
</evidence>
<name>A0A919CQ59_9PROT</name>
<evidence type="ECO:0000256" key="5">
    <source>
        <dbReference type="PIRSR" id="PIRSR006278-2"/>
    </source>
</evidence>
<dbReference type="Gene3D" id="3.40.50.1100">
    <property type="match status" value="2"/>
</dbReference>
<evidence type="ECO:0000313" key="8">
    <source>
        <dbReference type="Proteomes" id="UP000630353"/>
    </source>
</evidence>
<gene>
    <name evidence="7" type="ORF">GCM10017083_24650</name>
</gene>
<accession>A0A919CQ59</accession>
<comment type="cofactor">
    <cofactor evidence="1">
        <name>pyridoxal 5'-phosphate</name>
        <dbReference type="ChEBI" id="CHEBI:597326"/>
    </cofactor>
</comment>
<evidence type="ECO:0000256" key="1">
    <source>
        <dbReference type="ARBA" id="ARBA00001933"/>
    </source>
</evidence>
<feature type="active site" description="Nucleophile" evidence="4">
    <location>
        <position position="75"/>
    </location>
</feature>
<reference evidence="7" key="1">
    <citation type="journal article" date="2014" name="Int. J. Syst. Evol. Microbiol.">
        <title>Complete genome sequence of Corynebacterium casei LMG S-19264T (=DSM 44701T), isolated from a smear-ripened cheese.</title>
        <authorList>
            <consortium name="US DOE Joint Genome Institute (JGI-PGF)"/>
            <person name="Walter F."/>
            <person name="Albersmeier A."/>
            <person name="Kalinowski J."/>
            <person name="Ruckert C."/>
        </authorList>
    </citation>
    <scope>NUCLEOTIDE SEQUENCE</scope>
    <source>
        <strain evidence="7">KCTC 42651</strain>
    </source>
</reference>
<feature type="domain" description="Tryptophan synthase beta chain-like PALP" evidence="6">
    <location>
        <begin position="9"/>
        <end position="311"/>
    </location>
</feature>
<keyword evidence="3 5" id="KW-0663">Pyridoxal phosphate</keyword>
<comment type="caution">
    <text evidence="7">The sequence shown here is derived from an EMBL/GenBank/DDBJ whole genome shotgun (WGS) entry which is preliminary data.</text>
</comment>